<evidence type="ECO:0000256" key="10">
    <source>
        <dbReference type="PROSITE-ProRule" id="PRU10072"/>
    </source>
</evidence>
<keyword evidence="13" id="KW-0326">Glycosidase</keyword>
<dbReference type="HAMAP" id="MF_00148">
    <property type="entry name" value="UDG"/>
    <property type="match status" value="1"/>
</dbReference>
<dbReference type="CDD" id="cd10027">
    <property type="entry name" value="UDG-F1-like"/>
    <property type="match status" value="1"/>
</dbReference>
<dbReference type="PANTHER" id="PTHR11264:SF0">
    <property type="entry name" value="URACIL-DNA GLYCOSYLASE"/>
    <property type="match status" value="1"/>
</dbReference>
<gene>
    <name evidence="9" type="primary">ung</name>
    <name evidence="13" type="ORF">F1003_02125</name>
</gene>
<comment type="subcellular location">
    <subcellularLocation>
        <location evidence="9">Cytoplasm</location>
    </subcellularLocation>
</comment>
<evidence type="ECO:0000313" key="14">
    <source>
        <dbReference type="Proteomes" id="UP000447545"/>
    </source>
</evidence>
<organism evidence="13 14">
    <name type="scientific">Winogradskyella ouciana</name>
    <dbReference type="NCBI Taxonomy" id="2608631"/>
    <lineage>
        <taxon>Bacteria</taxon>
        <taxon>Pseudomonadati</taxon>
        <taxon>Bacteroidota</taxon>
        <taxon>Flavobacteriia</taxon>
        <taxon>Flavobacteriales</taxon>
        <taxon>Flavobacteriaceae</taxon>
        <taxon>Winogradskyella</taxon>
    </lineage>
</organism>
<dbReference type="PROSITE" id="PS00130">
    <property type="entry name" value="U_DNA_GLYCOSYLASE"/>
    <property type="match status" value="1"/>
</dbReference>
<dbReference type="NCBIfam" id="NF003589">
    <property type="entry name" value="PRK05254.1-2"/>
    <property type="match status" value="1"/>
</dbReference>
<proteinExistence type="inferred from homology"/>
<evidence type="ECO:0000256" key="5">
    <source>
        <dbReference type="ARBA" id="ARBA00018429"/>
    </source>
</evidence>
<keyword evidence="7 9" id="KW-0378">Hydrolase</keyword>
<comment type="function">
    <text evidence="2 9 11">Excises uracil residues from the DNA which can arise as a result of misincorporation of dUMP residues by DNA polymerase or due to deamination of cytosine.</text>
</comment>
<comment type="similarity">
    <text evidence="3 9 11">Belongs to the uracil-DNA glycosylase (UDG) superfamily. UNG family.</text>
</comment>
<dbReference type="NCBIfam" id="NF003591">
    <property type="entry name" value="PRK05254.1-4"/>
    <property type="match status" value="1"/>
</dbReference>
<evidence type="ECO:0000256" key="4">
    <source>
        <dbReference type="ARBA" id="ARBA00012030"/>
    </source>
</evidence>
<keyword evidence="6 9" id="KW-0227">DNA damage</keyword>
<sequence>MNVDIHQSWKHYLKPEFEKPYFKNLVEFVKSEYRNHSCYPKGSEIFNAFNHCTFDDVKVVIIGQDPYHGIGQANGLCFSVNDGIPHPPSLINIFKEIEQDLGIAYPKSGNLIPWADQGVLLLNATLTVRAHQAGSHQKKGWEQFTDTVIELISQEKQNVVFLLWGGFAKKKKKLINTALHSILESGHPSPLSANRGYWFGNKHFSKTNSLLQRVGESVIDWKLE</sequence>
<evidence type="ECO:0000259" key="12">
    <source>
        <dbReference type="SMART" id="SM00986"/>
    </source>
</evidence>
<evidence type="ECO:0000256" key="1">
    <source>
        <dbReference type="ARBA" id="ARBA00001400"/>
    </source>
</evidence>
<dbReference type="RefSeq" id="WP_155087549.1">
    <property type="nucleotide sequence ID" value="NZ_WJYA01000002.1"/>
</dbReference>
<dbReference type="Pfam" id="PF03167">
    <property type="entry name" value="UDG"/>
    <property type="match status" value="1"/>
</dbReference>
<evidence type="ECO:0000313" key="13">
    <source>
        <dbReference type="EMBL" id="MTE25716.1"/>
    </source>
</evidence>
<dbReference type="Proteomes" id="UP000447545">
    <property type="component" value="Unassembled WGS sequence"/>
</dbReference>
<dbReference type="GO" id="GO:0097510">
    <property type="term" value="P:base-excision repair, AP site formation via deaminated base removal"/>
    <property type="evidence" value="ECO:0007669"/>
    <property type="project" value="TreeGrafter"/>
</dbReference>
<dbReference type="NCBIfam" id="TIGR00628">
    <property type="entry name" value="ung"/>
    <property type="match status" value="1"/>
</dbReference>
<dbReference type="InterPro" id="IPR036895">
    <property type="entry name" value="Uracil-DNA_glycosylase-like_sf"/>
</dbReference>
<dbReference type="FunFam" id="3.40.470.10:FF:000001">
    <property type="entry name" value="Uracil-DNA glycosylase"/>
    <property type="match status" value="1"/>
</dbReference>
<comment type="catalytic activity">
    <reaction evidence="1 9 11">
        <text>Hydrolyzes single-stranded DNA or mismatched double-stranded DNA and polynucleotides, releasing free uracil.</text>
        <dbReference type="EC" id="3.2.2.27"/>
    </reaction>
</comment>
<dbReference type="EC" id="3.2.2.27" evidence="4 9"/>
<dbReference type="NCBIfam" id="NF003588">
    <property type="entry name" value="PRK05254.1-1"/>
    <property type="match status" value="1"/>
</dbReference>
<dbReference type="InterPro" id="IPR005122">
    <property type="entry name" value="Uracil-DNA_glycosylase-like"/>
</dbReference>
<evidence type="ECO:0000256" key="3">
    <source>
        <dbReference type="ARBA" id="ARBA00008184"/>
    </source>
</evidence>
<evidence type="ECO:0000256" key="6">
    <source>
        <dbReference type="ARBA" id="ARBA00022763"/>
    </source>
</evidence>
<evidence type="ECO:0000256" key="11">
    <source>
        <dbReference type="RuleBase" id="RU003780"/>
    </source>
</evidence>
<name>A0A7K1G8V2_9FLAO</name>
<evidence type="ECO:0000256" key="8">
    <source>
        <dbReference type="ARBA" id="ARBA00023204"/>
    </source>
</evidence>
<keyword evidence="9" id="KW-0963">Cytoplasm</keyword>
<dbReference type="AlphaFoldDB" id="A0A7K1G8V2"/>
<evidence type="ECO:0000256" key="2">
    <source>
        <dbReference type="ARBA" id="ARBA00002631"/>
    </source>
</evidence>
<dbReference type="Gene3D" id="3.40.470.10">
    <property type="entry name" value="Uracil-DNA glycosylase-like domain"/>
    <property type="match status" value="1"/>
</dbReference>
<reference evidence="13 14" key="1">
    <citation type="submission" date="2019-11" db="EMBL/GenBank/DDBJ databases">
        <title>Winogradskyella ouciana sp. nov., isolated from the hadal seawater of the Mariana Trench.</title>
        <authorList>
            <person name="Liu R."/>
        </authorList>
    </citation>
    <scope>NUCLEOTIDE SEQUENCE [LARGE SCALE GENOMIC DNA]</scope>
    <source>
        <strain evidence="13 14">ZXX205</strain>
    </source>
</reference>
<comment type="caution">
    <text evidence="13">The sequence shown here is derived from an EMBL/GenBank/DDBJ whole genome shotgun (WGS) entry which is preliminary data.</text>
</comment>
<dbReference type="GO" id="GO:0004844">
    <property type="term" value="F:uracil DNA N-glycosylase activity"/>
    <property type="evidence" value="ECO:0007669"/>
    <property type="project" value="UniProtKB-UniRule"/>
</dbReference>
<dbReference type="GO" id="GO:0005737">
    <property type="term" value="C:cytoplasm"/>
    <property type="evidence" value="ECO:0007669"/>
    <property type="project" value="UniProtKB-SubCell"/>
</dbReference>
<dbReference type="PANTHER" id="PTHR11264">
    <property type="entry name" value="URACIL-DNA GLYCOSYLASE"/>
    <property type="match status" value="1"/>
</dbReference>
<evidence type="ECO:0000256" key="9">
    <source>
        <dbReference type="HAMAP-Rule" id="MF_00148"/>
    </source>
</evidence>
<dbReference type="InterPro" id="IPR018085">
    <property type="entry name" value="Ura-DNA_Glyclase_AS"/>
</dbReference>
<dbReference type="EMBL" id="WJYA01000002">
    <property type="protein sequence ID" value="MTE25716.1"/>
    <property type="molecule type" value="Genomic_DNA"/>
</dbReference>
<keyword evidence="14" id="KW-1185">Reference proteome</keyword>
<accession>A0A7K1G8V2</accession>
<feature type="active site" description="Proton acceptor" evidence="9 10">
    <location>
        <position position="65"/>
    </location>
</feature>
<evidence type="ECO:0000256" key="7">
    <source>
        <dbReference type="ARBA" id="ARBA00022801"/>
    </source>
</evidence>
<feature type="domain" description="Uracil-DNA glycosylase-like" evidence="12">
    <location>
        <begin position="50"/>
        <end position="211"/>
    </location>
</feature>
<dbReference type="SMART" id="SM00987">
    <property type="entry name" value="UreE_C"/>
    <property type="match status" value="1"/>
</dbReference>
<dbReference type="InterPro" id="IPR002043">
    <property type="entry name" value="UDG_fam1"/>
</dbReference>
<dbReference type="SMART" id="SM00986">
    <property type="entry name" value="UDG"/>
    <property type="match status" value="1"/>
</dbReference>
<dbReference type="NCBIfam" id="NF003592">
    <property type="entry name" value="PRK05254.1-5"/>
    <property type="match status" value="1"/>
</dbReference>
<protein>
    <recommendedName>
        <fullName evidence="5 9">Uracil-DNA glycosylase</fullName>
        <shortName evidence="9">UDG</shortName>
        <ecNumber evidence="4 9">3.2.2.27</ecNumber>
    </recommendedName>
</protein>
<keyword evidence="8 9" id="KW-0234">DNA repair</keyword>
<dbReference type="SUPFAM" id="SSF52141">
    <property type="entry name" value="Uracil-DNA glycosylase-like"/>
    <property type="match status" value="1"/>
</dbReference>